<dbReference type="RefSeq" id="WP_345017725.1">
    <property type="nucleotide sequence ID" value="NZ_BAABDO010000008.1"/>
</dbReference>
<protein>
    <recommendedName>
        <fullName evidence="3">Ankyrin repeat domain-containing protein</fullName>
    </recommendedName>
</protein>
<gene>
    <name evidence="1" type="ORF">GCM10022416_09350</name>
</gene>
<dbReference type="EMBL" id="BAABDO010000008">
    <property type="protein sequence ID" value="GAA4131013.1"/>
    <property type="molecule type" value="Genomic_DNA"/>
</dbReference>
<sequence>MSEPDTPAQPKPGTHACLPFDHVRAGMWARTRRYAVPRWMIEEATERRLAGDWRGACAAAGVDVAFDLAEVARRQGPAVAEALEDDLRHFAPDLLRWHLPRYEEEGRRQTLIKPNRVIVLNEYGRQRRAALQVVTPGGAPQRLALRFGPVTPADARTVLLQLDWSAARHVWDARHAHELLARQGGLDRAPFFNADGTPRRPDELPAENPGPDDPVRFAEWITLLQDRGDLEQALAAADIALENRGEAPGILHDSPLTGLPKSVLAVHRLRHELRRLARTGIDWYIPFGDQLMGWPHDFVAAAHHEDADDPTRSRLRLVLYNGESYKRLQKHSRHHERRAALPLPEVYWRRLPDLDLLRAGRLTPEDLHPLVRSALFPARDAPGDGRPIGPPDPEPSPVVRVRCRNVWHKVSYRDGALHMHDHTDEERRREEALKALGGPVLGCFAVRRSWTSAGRMPRALRAQRNELFYRMRHGDTLGVLRMLDLGCDPHARDGRKDTLLHLLHHVDHRLLLPRLLAAGLDLEALDELHRTPLFRAVEEDASADLVRALVQAGARTDVRCFVYTEGEVDLAELIDIRDRRDLDFLKELVAAQGNA</sequence>
<keyword evidence="2" id="KW-1185">Reference proteome</keyword>
<dbReference type="Gene3D" id="1.25.40.20">
    <property type="entry name" value="Ankyrin repeat-containing domain"/>
    <property type="match status" value="1"/>
</dbReference>
<name>A0ABP7Y5A9_9ACTN</name>
<dbReference type="SUPFAM" id="SSF48403">
    <property type="entry name" value="Ankyrin repeat"/>
    <property type="match status" value="1"/>
</dbReference>
<evidence type="ECO:0008006" key="3">
    <source>
        <dbReference type="Google" id="ProtNLM"/>
    </source>
</evidence>
<evidence type="ECO:0000313" key="2">
    <source>
        <dbReference type="Proteomes" id="UP001500266"/>
    </source>
</evidence>
<dbReference type="Proteomes" id="UP001500266">
    <property type="component" value="Unassembled WGS sequence"/>
</dbReference>
<organism evidence="1 2">
    <name type="scientific">Actinomadura keratinilytica</name>
    <dbReference type="NCBI Taxonomy" id="547461"/>
    <lineage>
        <taxon>Bacteria</taxon>
        <taxon>Bacillati</taxon>
        <taxon>Actinomycetota</taxon>
        <taxon>Actinomycetes</taxon>
        <taxon>Streptosporangiales</taxon>
        <taxon>Thermomonosporaceae</taxon>
        <taxon>Actinomadura</taxon>
    </lineage>
</organism>
<dbReference type="InterPro" id="IPR036770">
    <property type="entry name" value="Ankyrin_rpt-contain_sf"/>
</dbReference>
<comment type="caution">
    <text evidence="1">The sequence shown here is derived from an EMBL/GenBank/DDBJ whole genome shotgun (WGS) entry which is preliminary data.</text>
</comment>
<accession>A0ABP7Y5A9</accession>
<proteinExistence type="predicted"/>
<reference evidence="2" key="1">
    <citation type="journal article" date="2019" name="Int. J. Syst. Evol. Microbiol.">
        <title>The Global Catalogue of Microorganisms (GCM) 10K type strain sequencing project: providing services to taxonomists for standard genome sequencing and annotation.</title>
        <authorList>
            <consortium name="The Broad Institute Genomics Platform"/>
            <consortium name="The Broad Institute Genome Sequencing Center for Infectious Disease"/>
            <person name="Wu L."/>
            <person name="Ma J."/>
        </authorList>
    </citation>
    <scope>NUCLEOTIDE SEQUENCE [LARGE SCALE GENOMIC DNA]</scope>
    <source>
        <strain evidence="2">JCM 17316</strain>
    </source>
</reference>
<evidence type="ECO:0000313" key="1">
    <source>
        <dbReference type="EMBL" id="GAA4131013.1"/>
    </source>
</evidence>